<proteinExistence type="predicted"/>
<accession>A0ACB9RNP9</accession>
<name>A0ACB9RNP9_9MYRT</name>
<dbReference type="Proteomes" id="UP001057402">
    <property type="component" value="Chromosome 3"/>
</dbReference>
<keyword evidence="2" id="KW-1185">Reference proteome</keyword>
<comment type="caution">
    <text evidence="1">The sequence shown here is derived from an EMBL/GenBank/DDBJ whole genome shotgun (WGS) entry which is preliminary data.</text>
</comment>
<gene>
    <name evidence="1" type="ORF">MLD38_006520</name>
</gene>
<evidence type="ECO:0000313" key="2">
    <source>
        <dbReference type="Proteomes" id="UP001057402"/>
    </source>
</evidence>
<evidence type="ECO:0000313" key="1">
    <source>
        <dbReference type="EMBL" id="KAI4380315.1"/>
    </source>
</evidence>
<protein>
    <submittedName>
        <fullName evidence="1">Uncharacterized protein</fullName>
    </submittedName>
</protein>
<sequence length="93" mass="10512">MYPAAWNMRATTYDSFNSTYSVFFDGKTIETKVTDKAADVDSWIEEAITLHGGKPTVVGLDNEWRPNRICYLSNKTAALQLCIDDKCLIVQLM</sequence>
<organism evidence="1 2">
    <name type="scientific">Melastoma candidum</name>
    <dbReference type="NCBI Taxonomy" id="119954"/>
    <lineage>
        <taxon>Eukaryota</taxon>
        <taxon>Viridiplantae</taxon>
        <taxon>Streptophyta</taxon>
        <taxon>Embryophyta</taxon>
        <taxon>Tracheophyta</taxon>
        <taxon>Spermatophyta</taxon>
        <taxon>Magnoliopsida</taxon>
        <taxon>eudicotyledons</taxon>
        <taxon>Gunneridae</taxon>
        <taxon>Pentapetalae</taxon>
        <taxon>rosids</taxon>
        <taxon>malvids</taxon>
        <taxon>Myrtales</taxon>
        <taxon>Melastomataceae</taxon>
        <taxon>Melastomatoideae</taxon>
        <taxon>Melastomateae</taxon>
        <taxon>Melastoma</taxon>
    </lineage>
</organism>
<reference evidence="2" key="1">
    <citation type="journal article" date="2023" name="Front. Plant Sci.">
        <title>Chromosomal-level genome assembly of Melastoma candidum provides insights into trichome evolution.</title>
        <authorList>
            <person name="Zhong Y."/>
            <person name="Wu W."/>
            <person name="Sun C."/>
            <person name="Zou P."/>
            <person name="Liu Y."/>
            <person name="Dai S."/>
            <person name="Zhou R."/>
        </authorList>
    </citation>
    <scope>NUCLEOTIDE SEQUENCE [LARGE SCALE GENOMIC DNA]</scope>
</reference>
<dbReference type="EMBL" id="CM042882">
    <property type="protein sequence ID" value="KAI4380315.1"/>
    <property type="molecule type" value="Genomic_DNA"/>
</dbReference>